<dbReference type="EMBL" id="CP110820">
    <property type="protein sequence ID" value="WPX96947.1"/>
    <property type="molecule type" value="Genomic_DNA"/>
</dbReference>
<evidence type="ECO:0000313" key="5">
    <source>
        <dbReference type="Proteomes" id="UP001327219"/>
    </source>
</evidence>
<dbReference type="Proteomes" id="UP001327219">
    <property type="component" value="Chromosome"/>
</dbReference>
<evidence type="ECO:0000256" key="1">
    <source>
        <dbReference type="SAM" id="MobiDB-lite"/>
    </source>
</evidence>
<dbReference type="PANTHER" id="PTHR33371:SF4">
    <property type="entry name" value="INTERMEMBRANE PHOSPHOLIPID TRANSPORT SYSTEM BINDING PROTEIN MLAD"/>
    <property type="match status" value="1"/>
</dbReference>
<keyword evidence="2" id="KW-1133">Transmembrane helix</keyword>
<gene>
    <name evidence="4" type="ORF">Bandiella_01083</name>
</gene>
<keyword evidence="2" id="KW-0472">Membrane</keyword>
<evidence type="ECO:0000259" key="3">
    <source>
        <dbReference type="Pfam" id="PF02470"/>
    </source>
</evidence>
<dbReference type="RefSeq" id="WP_323732619.1">
    <property type="nucleotide sequence ID" value="NZ_CP110820.1"/>
</dbReference>
<dbReference type="InterPro" id="IPR052336">
    <property type="entry name" value="MlaD_Phospholipid_Transporter"/>
</dbReference>
<dbReference type="InterPro" id="IPR003399">
    <property type="entry name" value="Mce/MlaD"/>
</dbReference>
<accession>A0ABZ0UN46</accession>
<organism evidence="4 5">
    <name type="scientific">Candidatus Bandiella euplotis</name>
    <dbReference type="NCBI Taxonomy" id="1664265"/>
    <lineage>
        <taxon>Bacteria</taxon>
        <taxon>Pseudomonadati</taxon>
        <taxon>Pseudomonadota</taxon>
        <taxon>Alphaproteobacteria</taxon>
        <taxon>Rickettsiales</taxon>
        <taxon>Candidatus Midichloriaceae</taxon>
        <taxon>Candidatus Bandiella</taxon>
    </lineage>
</organism>
<dbReference type="PANTHER" id="PTHR33371">
    <property type="entry name" value="INTERMEMBRANE PHOSPHOLIPID TRANSPORT SYSTEM BINDING PROTEIN MLAD-RELATED"/>
    <property type="match status" value="1"/>
</dbReference>
<reference evidence="4 5" key="1">
    <citation type="submission" date="2022-11" db="EMBL/GenBank/DDBJ databases">
        <title>Host association and intracellularity evolved multiple times independently in the Rickettsiales.</title>
        <authorList>
            <person name="Castelli M."/>
            <person name="Nardi T."/>
            <person name="Gammuto L."/>
            <person name="Bellinzona G."/>
            <person name="Sabaneyeva E."/>
            <person name="Potekhin A."/>
            <person name="Serra V."/>
            <person name="Petroni G."/>
            <person name="Sassera D."/>
        </authorList>
    </citation>
    <scope>NUCLEOTIDE SEQUENCE [LARGE SCALE GENOMIC DNA]</scope>
    <source>
        <strain evidence="4 5">NDG2</strain>
    </source>
</reference>
<keyword evidence="5" id="KW-1185">Reference proteome</keyword>
<feature type="domain" description="Mce/MlaD" evidence="3">
    <location>
        <begin position="37"/>
        <end position="114"/>
    </location>
</feature>
<protein>
    <submittedName>
        <fullName evidence="4">MlaD superfamily outer membrane lipid asymmetry maintenance protein</fullName>
    </submittedName>
</protein>
<dbReference type="Pfam" id="PF02470">
    <property type="entry name" value="MlaD"/>
    <property type="match status" value="1"/>
</dbReference>
<feature type="compositionally biased region" description="Polar residues" evidence="1">
    <location>
        <begin position="173"/>
        <end position="188"/>
    </location>
</feature>
<evidence type="ECO:0000313" key="4">
    <source>
        <dbReference type="EMBL" id="WPX96947.1"/>
    </source>
</evidence>
<sequence>MKNIFETIVGFLVLFIAGMFTYFAYQSSGEKLDVNSQYALTASFDNIDGIKVGSEVKISGITVGKVIYQELDYDTYSAIIKITLDKKIRIPEDSSAQIMSSSLIGDKYVLIVPGTEEKMLQDGETIEFTQSSMNIEGVISKFLFGLKEGGGSNNNENENEDDNVNKSNDKANEQNYIFNDSGTENSIS</sequence>
<dbReference type="NCBIfam" id="TIGR04430">
    <property type="entry name" value="OM_asym_MlaD"/>
    <property type="match status" value="1"/>
</dbReference>
<dbReference type="InterPro" id="IPR030970">
    <property type="entry name" value="ABC_MlaD"/>
</dbReference>
<keyword evidence="2" id="KW-0812">Transmembrane</keyword>
<proteinExistence type="predicted"/>
<feature type="compositionally biased region" description="Basic and acidic residues" evidence="1">
    <location>
        <begin position="163"/>
        <end position="172"/>
    </location>
</feature>
<name>A0ABZ0UN46_9RICK</name>
<feature type="region of interest" description="Disordered" evidence="1">
    <location>
        <begin position="150"/>
        <end position="188"/>
    </location>
</feature>
<feature type="transmembrane region" description="Helical" evidence="2">
    <location>
        <begin position="7"/>
        <end position="25"/>
    </location>
</feature>
<evidence type="ECO:0000256" key="2">
    <source>
        <dbReference type="SAM" id="Phobius"/>
    </source>
</evidence>